<evidence type="ECO:0000256" key="2">
    <source>
        <dbReference type="ARBA" id="ARBA00023015"/>
    </source>
</evidence>
<keyword evidence="8" id="KW-1185">Reference proteome</keyword>
<evidence type="ECO:0000256" key="3">
    <source>
        <dbReference type="ARBA" id="ARBA00023082"/>
    </source>
</evidence>
<dbReference type="Proteomes" id="UP001612741">
    <property type="component" value="Unassembled WGS sequence"/>
</dbReference>
<dbReference type="RefSeq" id="WP_397090115.1">
    <property type="nucleotide sequence ID" value="NZ_JBITGY010000014.1"/>
</dbReference>
<keyword evidence="3" id="KW-0731">Sigma factor</keyword>
<organism evidence="7 8">
    <name type="scientific">Nonomuraea typhae</name>
    <dbReference type="NCBI Taxonomy" id="2603600"/>
    <lineage>
        <taxon>Bacteria</taxon>
        <taxon>Bacillati</taxon>
        <taxon>Actinomycetota</taxon>
        <taxon>Actinomycetes</taxon>
        <taxon>Streptosporangiales</taxon>
        <taxon>Streptosporangiaceae</taxon>
        <taxon>Nonomuraea</taxon>
    </lineage>
</organism>
<evidence type="ECO:0000256" key="4">
    <source>
        <dbReference type="ARBA" id="ARBA00023125"/>
    </source>
</evidence>
<dbReference type="Gene3D" id="1.10.10.10">
    <property type="entry name" value="Winged helix-like DNA-binding domain superfamily/Winged helix DNA-binding domain"/>
    <property type="match status" value="1"/>
</dbReference>
<dbReference type="PANTHER" id="PTHR43133">
    <property type="entry name" value="RNA POLYMERASE ECF-TYPE SIGMA FACTO"/>
    <property type="match status" value="1"/>
</dbReference>
<keyword evidence="2" id="KW-0805">Transcription regulation</keyword>
<dbReference type="NCBIfam" id="TIGR02937">
    <property type="entry name" value="sigma70-ECF"/>
    <property type="match status" value="1"/>
</dbReference>
<evidence type="ECO:0000313" key="8">
    <source>
        <dbReference type="Proteomes" id="UP001612741"/>
    </source>
</evidence>
<dbReference type="InterPro" id="IPR039425">
    <property type="entry name" value="RNA_pol_sigma-70-like"/>
</dbReference>
<dbReference type="Gene3D" id="1.10.1740.10">
    <property type="match status" value="1"/>
</dbReference>
<evidence type="ECO:0000259" key="6">
    <source>
        <dbReference type="Pfam" id="PF04542"/>
    </source>
</evidence>
<reference evidence="7 8" key="1">
    <citation type="submission" date="2024-10" db="EMBL/GenBank/DDBJ databases">
        <title>The Natural Products Discovery Center: Release of the First 8490 Sequenced Strains for Exploring Actinobacteria Biosynthetic Diversity.</title>
        <authorList>
            <person name="Kalkreuter E."/>
            <person name="Kautsar S.A."/>
            <person name="Yang D."/>
            <person name="Bader C.D."/>
            <person name="Teijaro C.N."/>
            <person name="Fluegel L."/>
            <person name="Davis C.M."/>
            <person name="Simpson J.R."/>
            <person name="Lauterbach L."/>
            <person name="Steele A.D."/>
            <person name="Gui C."/>
            <person name="Meng S."/>
            <person name="Li G."/>
            <person name="Viehrig K."/>
            <person name="Ye F."/>
            <person name="Su P."/>
            <person name="Kiefer A.F."/>
            <person name="Nichols A."/>
            <person name="Cepeda A.J."/>
            <person name="Yan W."/>
            <person name="Fan B."/>
            <person name="Jiang Y."/>
            <person name="Adhikari A."/>
            <person name="Zheng C.-J."/>
            <person name="Schuster L."/>
            <person name="Cowan T.M."/>
            <person name="Smanski M.J."/>
            <person name="Chevrette M.G."/>
            <person name="De Carvalho L.P.S."/>
            <person name="Shen B."/>
        </authorList>
    </citation>
    <scope>NUCLEOTIDE SEQUENCE [LARGE SCALE GENOMIC DNA]</scope>
    <source>
        <strain evidence="7 8">NPDC050545</strain>
    </source>
</reference>
<keyword evidence="5" id="KW-0804">Transcription</keyword>
<dbReference type="InterPro" id="IPR013324">
    <property type="entry name" value="RNA_pol_sigma_r3/r4-like"/>
</dbReference>
<proteinExistence type="inferred from homology"/>
<comment type="caution">
    <text evidence="7">The sequence shown here is derived from an EMBL/GenBank/DDBJ whole genome shotgun (WGS) entry which is preliminary data.</text>
</comment>
<dbReference type="InterPro" id="IPR013325">
    <property type="entry name" value="RNA_pol_sigma_r2"/>
</dbReference>
<dbReference type="SUPFAM" id="SSF88659">
    <property type="entry name" value="Sigma3 and sigma4 domains of RNA polymerase sigma factors"/>
    <property type="match status" value="1"/>
</dbReference>
<dbReference type="InterPro" id="IPR014284">
    <property type="entry name" value="RNA_pol_sigma-70_dom"/>
</dbReference>
<evidence type="ECO:0000256" key="1">
    <source>
        <dbReference type="ARBA" id="ARBA00010641"/>
    </source>
</evidence>
<accession>A0ABW7Z861</accession>
<keyword evidence="4" id="KW-0238">DNA-binding</keyword>
<dbReference type="Pfam" id="PF04542">
    <property type="entry name" value="Sigma70_r2"/>
    <property type="match status" value="1"/>
</dbReference>
<evidence type="ECO:0000313" key="7">
    <source>
        <dbReference type="EMBL" id="MFI6504370.1"/>
    </source>
</evidence>
<dbReference type="EMBL" id="JBITGY010000014">
    <property type="protein sequence ID" value="MFI6504370.1"/>
    <property type="molecule type" value="Genomic_DNA"/>
</dbReference>
<dbReference type="SUPFAM" id="SSF88946">
    <property type="entry name" value="Sigma2 domain of RNA polymerase sigma factors"/>
    <property type="match status" value="1"/>
</dbReference>
<name>A0ABW7Z861_9ACTN</name>
<protein>
    <submittedName>
        <fullName evidence="7">RNA polymerase sigma factor</fullName>
    </submittedName>
</protein>
<dbReference type="PANTHER" id="PTHR43133:SF8">
    <property type="entry name" value="RNA POLYMERASE SIGMA FACTOR HI_1459-RELATED"/>
    <property type="match status" value="1"/>
</dbReference>
<feature type="domain" description="RNA polymerase sigma-70 region 2" evidence="6">
    <location>
        <begin position="25"/>
        <end position="90"/>
    </location>
</feature>
<evidence type="ECO:0000256" key="5">
    <source>
        <dbReference type="ARBA" id="ARBA00023163"/>
    </source>
</evidence>
<gene>
    <name evidence="7" type="ORF">ACIBG2_43790</name>
</gene>
<dbReference type="InterPro" id="IPR036388">
    <property type="entry name" value="WH-like_DNA-bd_sf"/>
</dbReference>
<sequence>MSDPRATAEVLAAAADGDRRAWDVLVARFTPRMWSVVRTCGLGESDAADAVQGAWLRLLENLHRIKNPDGLGAWLATTARREALHILRKEPVPLPPPPMEEHDPAAAVLEADDHRLLWQAISSLHEPCRTLLTLSAHQVGNRQLAVHLGVPLGSIGPSKIRCLSKLRTLISPEETVQ</sequence>
<comment type="similarity">
    <text evidence="1">Belongs to the sigma-70 factor family. ECF subfamily.</text>
</comment>
<dbReference type="InterPro" id="IPR007627">
    <property type="entry name" value="RNA_pol_sigma70_r2"/>
</dbReference>